<keyword evidence="3" id="KW-0677">Repeat</keyword>
<accession>A0A9P4NI73</accession>
<dbReference type="SUPFAM" id="SSF47954">
    <property type="entry name" value="Cyclin-like"/>
    <property type="match status" value="2"/>
</dbReference>
<evidence type="ECO:0000256" key="4">
    <source>
        <dbReference type="ARBA" id="ARBA00023015"/>
    </source>
</evidence>
<dbReference type="InterPro" id="IPR013763">
    <property type="entry name" value="Cyclin-like_dom"/>
</dbReference>
<dbReference type="FunFam" id="1.10.472.170:FF:000001">
    <property type="entry name" value="Transcription initiation factor IIB"/>
    <property type="match status" value="1"/>
</dbReference>
<reference evidence="12" key="1">
    <citation type="journal article" date="2020" name="Stud. Mycol.">
        <title>101 Dothideomycetes genomes: a test case for predicting lifestyles and emergence of pathogens.</title>
        <authorList>
            <person name="Haridas S."/>
            <person name="Albert R."/>
            <person name="Binder M."/>
            <person name="Bloem J."/>
            <person name="Labutti K."/>
            <person name="Salamov A."/>
            <person name="Andreopoulos B."/>
            <person name="Baker S."/>
            <person name="Barry K."/>
            <person name="Bills G."/>
            <person name="Bluhm B."/>
            <person name="Cannon C."/>
            <person name="Castanera R."/>
            <person name="Culley D."/>
            <person name="Daum C."/>
            <person name="Ezra D."/>
            <person name="Gonzalez J."/>
            <person name="Henrissat B."/>
            <person name="Kuo A."/>
            <person name="Liang C."/>
            <person name="Lipzen A."/>
            <person name="Lutzoni F."/>
            <person name="Magnuson J."/>
            <person name="Mondo S."/>
            <person name="Nolan M."/>
            <person name="Ohm R."/>
            <person name="Pangilinan J."/>
            <person name="Park H.-J."/>
            <person name="Ramirez L."/>
            <person name="Alfaro M."/>
            <person name="Sun H."/>
            <person name="Tritt A."/>
            <person name="Yoshinaga Y."/>
            <person name="Zwiers L.-H."/>
            <person name="Turgeon B."/>
            <person name="Goodwin S."/>
            <person name="Spatafora J."/>
            <person name="Crous P."/>
            <person name="Grigoriev I."/>
        </authorList>
    </citation>
    <scope>NUCLEOTIDE SEQUENCE</scope>
    <source>
        <strain evidence="12">CBS 130266</strain>
    </source>
</reference>
<keyword evidence="9" id="KW-0479">Metal-binding</keyword>
<dbReference type="Pfam" id="PF08271">
    <property type="entry name" value="Zn_Ribbon_TF"/>
    <property type="match status" value="1"/>
</dbReference>
<keyword evidence="5" id="KW-0804">Transcription</keyword>
<evidence type="ECO:0000256" key="3">
    <source>
        <dbReference type="ARBA" id="ARBA00022737"/>
    </source>
</evidence>
<dbReference type="GO" id="GO:0017025">
    <property type="term" value="F:TBP-class protein binding"/>
    <property type="evidence" value="ECO:0007669"/>
    <property type="project" value="InterPro"/>
</dbReference>
<gene>
    <name evidence="12" type="ORF">EJ08DRAFT_672755</name>
</gene>
<dbReference type="CDD" id="cd20551">
    <property type="entry name" value="CYCLIN_TFIIB_rpt1"/>
    <property type="match status" value="1"/>
</dbReference>
<dbReference type="Gene3D" id="1.10.472.10">
    <property type="entry name" value="Cyclin-like"/>
    <property type="match status" value="1"/>
</dbReference>
<dbReference type="GO" id="GO:0008270">
    <property type="term" value="F:zinc ion binding"/>
    <property type="evidence" value="ECO:0007669"/>
    <property type="project" value="UniProtKB-KW"/>
</dbReference>
<dbReference type="PROSITE" id="PS51134">
    <property type="entry name" value="ZF_TFIIB"/>
    <property type="match status" value="1"/>
</dbReference>
<dbReference type="GO" id="GO:0016251">
    <property type="term" value="F:RNA polymerase II general transcription initiation factor activity"/>
    <property type="evidence" value="ECO:0007669"/>
    <property type="project" value="TreeGrafter"/>
</dbReference>
<organism evidence="12 13">
    <name type="scientific">Tothia fuscella</name>
    <dbReference type="NCBI Taxonomy" id="1048955"/>
    <lineage>
        <taxon>Eukaryota</taxon>
        <taxon>Fungi</taxon>
        <taxon>Dikarya</taxon>
        <taxon>Ascomycota</taxon>
        <taxon>Pezizomycotina</taxon>
        <taxon>Dothideomycetes</taxon>
        <taxon>Pleosporomycetidae</taxon>
        <taxon>Venturiales</taxon>
        <taxon>Cylindrosympodiaceae</taxon>
        <taxon>Tothia</taxon>
    </lineage>
</organism>
<feature type="region of interest" description="Disordered" evidence="10">
    <location>
        <begin position="60"/>
        <end position="79"/>
    </location>
</feature>
<evidence type="ECO:0000256" key="8">
    <source>
        <dbReference type="ARBA" id="ARBA00066213"/>
    </source>
</evidence>
<evidence type="ECO:0000256" key="1">
    <source>
        <dbReference type="ARBA" id="ARBA00010857"/>
    </source>
</evidence>
<dbReference type="EMBL" id="MU007089">
    <property type="protein sequence ID" value="KAF2422605.1"/>
    <property type="molecule type" value="Genomic_DNA"/>
</dbReference>
<sequence length="343" mass="37129">MLLGICRQWAENLNIVLTCPECREFPPNLVEEFSSGDTVCGSCGMVLASHLVDTRSEWRTFSNDDQGNDDPSRVGEAANPLLNGSQLSSTIAFSMNDPNSRDLSRAQNKSTADKTAKGLTAAYRQIDHFCNAWHFSGSIAEGAKGLYKMTDDAKSFKGKGQEAILAGCIFIACRQGGNPRTFKEITALTKVPKKEIGRTFKLLENFFKSHTKDNSTSVAGGVVMKNDTYIGKPSTNANELCGRFCSNLGLPPNISLISGECAELLVGMGWLAGRSPLSVAAVAIYVVSHLMGKPRSAKEISVPAGVSDGTIRTAYKQIHPHREQLIKEDWLQKGGNLDLLPQA</sequence>
<evidence type="ECO:0000256" key="7">
    <source>
        <dbReference type="ARBA" id="ARBA00056616"/>
    </source>
</evidence>
<dbReference type="InterPro" id="IPR000812">
    <property type="entry name" value="TFIIB"/>
</dbReference>
<evidence type="ECO:0000259" key="11">
    <source>
        <dbReference type="PROSITE" id="PS51134"/>
    </source>
</evidence>
<dbReference type="GO" id="GO:0005634">
    <property type="term" value="C:nucleus"/>
    <property type="evidence" value="ECO:0007669"/>
    <property type="project" value="TreeGrafter"/>
</dbReference>
<comment type="caution">
    <text evidence="12">The sequence shown here is derived from an EMBL/GenBank/DDBJ whole genome shotgun (WGS) entry which is preliminary data.</text>
</comment>
<dbReference type="AlphaFoldDB" id="A0A9P4NI73"/>
<keyword evidence="9" id="KW-0862">Zinc</keyword>
<dbReference type="PROSITE" id="PS00782">
    <property type="entry name" value="TFIIB"/>
    <property type="match status" value="1"/>
</dbReference>
<comment type="similarity">
    <text evidence="1">Belongs to the TFIIB family.</text>
</comment>
<feature type="domain" description="TFIIB-type" evidence="11">
    <location>
        <begin position="15"/>
        <end position="48"/>
    </location>
</feature>
<dbReference type="FunFam" id="2.20.25.10:FF:000036">
    <property type="entry name" value="Transcription initiation factor IIB"/>
    <property type="match status" value="1"/>
</dbReference>
<dbReference type="Proteomes" id="UP000800235">
    <property type="component" value="Unassembled WGS sequence"/>
</dbReference>
<dbReference type="InterPro" id="IPR013137">
    <property type="entry name" value="Znf_TFIIB"/>
</dbReference>
<name>A0A9P4NI73_9PEZI</name>
<evidence type="ECO:0000256" key="10">
    <source>
        <dbReference type="SAM" id="MobiDB-lite"/>
    </source>
</evidence>
<dbReference type="PANTHER" id="PTHR11618:SF13">
    <property type="entry name" value="TRANSCRIPTION INITIATION FACTOR IIB"/>
    <property type="match status" value="1"/>
</dbReference>
<keyword evidence="13" id="KW-1185">Reference proteome</keyword>
<dbReference type="SMART" id="SM00385">
    <property type="entry name" value="CYCLIN"/>
    <property type="match status" value="2"/>
</dbReference>
<keyword evidence="4" id="KW-0805">Transcription regulation</keyword>
<keyword evidence="9" id="KW-0863">Zinc-finger</keyword>
<dbReference type="PRINTS" id="PR00685">
    <property type="entry name" value="TIFACTORIIB"/>
</dbReference>
<evidence type="ECO:0000313" key="12">
    <source>
        <dbReference type="EMBL" id="KAF2422605.1"/>
    </source>
</evidence>
<dbReference type="SUPFAM" id="SSF57783">
    <property type="entry name" value="Zinc beta-ribbon"/>
    <property type="match status" value="1"/>
</dbReference>
<evidence type="ECO:0000256" key="5">
    <source>
        <dbReference type="ARBA" id="ARBA00023163"/>
    </source>
</evidence>
<protein>
    <recommendedName>
        <fullName evidence="2">Transcription initiation factor IIB</fullName>
    </recommendedName>
    <alternativeName>
        <fullName evidence="6">General transcription factor TFIIB</fullName>
    </alternativeName>
</protein>
<dbReference type="PANTHER" id="PTHR11618">
    <property type="entry name" value="TRANSCRIPTION INITIATION FACTOR IIB-RELATED"/>
    <property type="match status" value="1"/>
</dbReference>
<evidence type="ECO:0000256" key="2">
    <source>
        <dbReference type="ARBA" id="ARBA00013932"/>
    </source>
</evidence>
<evidence type="ECO:0000313" key="13">
    <source>
        <dbReference type="Proteomes" id="UP000800235"/>
    </source>
</evidence>
<comment type="subunit">
    <text evidence="8">Associates with TFIID-IIA (DA complex) to form TFIID-IIA-IIB (DAB-complex) which is then recognized by polymerase II.</text>
</comment>
<dbReference type="OrthoDB" id="25790at2759"/>
<dbReference type="InterPro" id="IPR036915">
    <property type="entry name" value="Cyclin-like_sf"/>
</dbReference>
<proteinExistence type="inferred from homology"/>
<dbReference type="GO" id="GO:0097550">
    <property type="term" value="C:transcription preinitiation complex"/>
    <property type="evidence" value="ECO:0007669"/>
    <property type="project" value="TreeGrafter"/>
</dbReference>
<dbReference type="InterPro" id="IPR023486">
    <property type="entry name" value="TFIIB_CS"/>
</dbReference>
<dbReference type="GO" id="GO:0051123">
    <property type="term" value="P:RNA polymerase II preinitiation complex assembly"/>
    <property type="evidence" value="ECO:0007669"/>
    <property type="project" value="UniProtKB-ARBA"/>
</dbReference>
<evidence type="ECO:0000256" key="9">
    <source>
        <dbReference type="PROSITE-ProRule" id="PRU00469"/>
    </source>
</evidence>
<dbReference type="InterPro" id="IPR013150">
    <property type="entry name" value="TFIIB_cyclin"/>
</dbReference>
<dbReference type="Gene3D" id="1.10.472.170">
    <property type="match status" value="1"/>
</dbReference>
<evidence type="ECO:0000256" key="6">
    <source>
        <dbReference type="ARBA" id="ARBA00031706"/>
    </source>
</evidence>
<comment type="function">
    <text evidence="7">General factor that plays a major role in the activation of eukaryotic genes transcribed by RNA polymerase II.</text>
</comment>
<dbReference type="Pfam" id="PF00382">
    <property type="entry name" value="TFIIB"/>
    <property type="match status" value="2"/>
</dbReference>